<feature type="signal peptide" evidence="4">
    <location>
        <begin position="1"/>
        <end position="27"/>
    </location>
</feature>
<proteinExistence type="inferred from homology"/>
<feature type="chain" id="PRO_5041715349" description="Pectinesterase inhibitor domain-containing protein" evidence="4">
    <location>
        <begin position="28"/>
        <end position="193"/>
    </location>
</feature>
<dbReference type="EMBL" id="JAVXUO010003229">
    <property type="protein sequence ID" value="KAK2965191.1"/>
    <property type="molecule type" value="Genomic_DNA"/>
</dbReference>
<feature type="domain" description="Pectinesterase inhibitor" evidence="5">
    <location>
        <begin position="36"/>
        <end position="186"/>
    </location>
</feature>
<evidence type="ECO:0000313" key="6">
    <source>
        <dbReference type="EMBL" id="KAK2965191.1"/>
    </source>
</evidence>
<dbReference type="InterPro" id="IPR035513">
    <property type="entry name" value="Invertase/methylesterase_inhib"/>
</dbReference>
<comment type="similarity">
    <text evidence="3">Belongs to the PMEI family.</text>
</comment>
<accession>A0AA88U1F5</accession>
<dbReference type="NCBIfam" id="TIGR01614">
    <property type="entry name" value="PME_inhib"/>
    <property type="match status" value="1"/>
</dbReference>
<keyword evidence="7" id="KW-1185">Reference proteome</keyword>
<dbReference type="Pfam" id="PF04043">
    <property type="entry name" value="PMEI"/>
    <property type="match status" value="1"/>
</dbReference>
<dbReference type="InterPro" id="IPR052421">
    <property type="entry name" value="PCW_Enzyme_Inhibitor"/>
</dbReference>
<dbReference type="SMART" id="SM00856">
    <property type="entry name" value="PMEI"/>
    <property type="match status" value="1"/>
</dbReference>
<sequence>MNSTMSSFVFLSSLALFLTLQPCLISASPNVVTQNYTPSLVSNACERSTHKEFCLSVLNSNPFSQQSSLQQLAFIALNVTSKNATATSEFIKQLANQISIDSELEPYLQQSLTECSEAYQSVVELIDDSINSFFSQSEVGVESYLKAAIATIDTCDASIKAHIGKALEVSHKNHIVRQLCNNALSVYRVFANN</sequence>
<evidence type="ECO:0000313" key="7">
    <source>
        <dbReference type="Proteomes" id="UP001187471"/>
    </source>
</evidence>
<keyword evidence="1 4" id="KW-0732">Signal</keyword>
<dbReference type="GO" id="GO:0004857">
    <property type="term" value="F:enzyme inhibitor activity"/>
    <property type="evidence" value="ECO:0007669"/>
    <property type="project" value="InterPro"/>
</dbReference>
<gene>
    <name evidence="6" type="ORF">RJ640_019946</name>
</gene>
<organism evidence="6 7">
    <name type="scientific">Escallonia rubra</name>
    <dbReference type="NCBI Taxonomy" id="112253"/>
    <lineage>
        <taxon>Eukaryota</taxon>
        <taxon>Viridiplantae</taxon>
        <taxon>Streptophyta</taxon>
        <taxon>Embryophyta</taxon>
        <taxon>Tracheophyta</taxon>
        <taxon>Spermatophyta</taxon>
        <taxon>Magnoliopsida</taxon>
        <taxon>eudicotyledons</taxon>
        <taxon>Gunneridae</taxon>
        <taxon>Pentapetalae</taxon>
        <taxon>asterids</taxon>
        <taxon>campanulids</taxon>
        <taxon>Escalloniales</taxon>
        <taxon>Escalloniaceae</taxon>
        <taxon>Escallonia</taxon>
    </lineage>
</organism>
<dbReference type="Gene3D" id="1.20.140.40">
    <property type="entry name" value="Invertase/pectin methylesterase inhibitor family protein"/>
    <property type="match status" value="1"/>
</dbReference>
<name>A0AA88U1F5_9ASTE</name>
<evidence type="ECO:0000256" key="2">
    <source>
        <dbReference type="ARBA" id="ARBA00023157"/>
    </source>
</evidence>
<dbReference type="SUPFAM" id="SSF101148">
    <property type="entry name" value="Plant invertase/pectin methylesterase inhibitor"/>
    <property type="match status" value="1"/>
</dbReference>
<dbReference type="PANTHER" id="PTHR36710">
    <property type="entry name" value="PECTINESTERASE INHIBITOR-LIKE"/>
    <property type="match status" value="1"/>
</dbReference>
<keyword evidence="2" id="KW-1015">Disulfide bond</keyword>
<evidence type="ECO:0000256" key="3">
    <source>
        <dbReference type="ARBA" id="ARBA00038471"/>
    </source>
</evidence>
<comment type="caution">
    <text evidence="6">The sequence shown here is derived from an EMBL/GenBank/DDBJ whole genome shotgun (WGS) entry which is preliminary data.</text>
</comment>
<protein>
    <recommendedName>
        <fullName evidence="5">Pectinesterase inhibitor domain-containing protein</fullName>
    </recommendedName>
</protein>
<reference evidence="6" key="1">
    <citation type="submission" date="2022-12" db="EMBL/GenBank/DDBJ databases">
        <title>Draft genome assemblies for two species of Escallonia (Escalloniales).</title>
        <authorList>
            <person name="Chanderbali A."/>
            <person name="Dervinis C."/>
            <person name="Anghel I."/>
            <person name="Soltis D."/>
            <person name="Soltis P."/>
            <person name="Zapata F."/>
        </authorList>
    </citation>
    <scope>NUCLEOTIDE SEQUENCE</scope>
    <source>
        <strain evidence="6">UCBG92.1500</strain>
        <tissue evidence="6">Leaf</tissue>
    </source>
</reference>
<dbReference type="AlphaFoldDB" id="A0AA88U1F5"/>
<dbReference type="Proteomes" id="UP001187471">
    <property type="component" value="Unassembled WGS sequence"/>
</dbReference>
<evidence type="ECO:0000256" key="4">
    <source>
        <dbReference type="SAM" id="SignalP"/>
    </source>
</evidence>
<dbReference type="PANTHER" id="PTHR36710:SF18">
    <property type="entry name" value="PECTINESTERASE INHIBITOR 5-RELATED"/>
    <property type="match status" value="1"/>
</dbReference>
<dbReference type="InterPro" id="IPR006501">
    <property type="entry name" value="Pectinesterase_inhib_dom"/>
</dbReference>
<evidence type="ECO:0000259" key="5">
    <source>
        <dbReference type="SMART" id="SM00856"/>
    </source>
</evidence>
<evidence type="ECO:0000256" key="1">
    <source>
        <dbReference type="ARBA" id="ARBA00022729"/>
    </source>
</evidence>